<dbReference type="OrthoDB" id="10470149at2759"/>
<feature type="compositionally biased region" description="Polar residues" evidence="1">
    <location>
        <begin position="59"/>
        <end position="69"/>
    </location>
</feature>
<reference evidence="4" key="1">
    <citation type="journal article" date="2011" name="Proc. Natl. Acad. Sci. U.S.A.">
        <title>Obligate biotrophy features unraveled by the genomic analysis of rust fungi.</title>
        <authorList>
            <person name="Duplessis S."/>
            <person name="Cuomo C.A."/>
            <person name="Lin Y.-C."/>
            <person name="Aerts A."/>
            <person name="Tisserant E."/>
            <person name="Veneault-Fourrey C."/>
            <person name="Joly D.L."/>
            <person name="Hacquard S."/>
            <person name="Amselem J."/>
            <person name="Cantarel B.L."/>
            <person name="Chiu R."/>
            <person name="Coutinho P.M."/>
            <person name="Feau N."/>
            <person name="Field M."/>
            <person name="Frey P."/>
            <person name="Gelhaye E."/>
            <person name="Goldberg J."/>
            <person name="Grabherr M.G."/>
            <person name="Kodira C.D."/>
            <person name="Kohler A."/>
            <person name="Kuees U."/>
            <person name="Lindquist E.A."/>
            <person name="Lucas S.M."/>
            <person name="Mago R."/>
            <person name="Mauceli E."/>
            <person name="Morin E."/>
            <person name="Murat C."/>
            <person name="Pangilinan J.L."/>
            <person name="Park R."/>
            <person name="Pearson M."/>
            <person name="Quesneville H."/>
            <person name="Rouhier N."/>
            <person name="Sakthikumar S."/>
            <person name="Salamov A.A."/>
            <person name="Schmutz J."/>
            <person name="Selles B."/>
            <person name="Shapiro H."/>
            <person name="Tanguay P."/>
            <person name="Tuskan G.A."/>
            <person name="Henrissat B."/>
            <person name="Van de Peer Y."/>
            <person name="Rouze P."/>
            <person name="Ellis J.G."/>
            <person name="Dodds P.N."/>
            <person name="Schein J.E."/>
            <person name="Zhong S."/>
            <person name="Hamelin R.C."/>
            <person name="Grigoriev I.V."/>
            <person name="Szabo L.J."/>
            <person name="Martin F."/>
        </authorList>
    </citation>
    <scope>NUCLEOTIDE SEQUENCE [LARGE SCALE GENOMIC DNA]</scope>
    <source>
        <strain evidence="4">98AG31 / pathotype 3-4-7</strain>
    </source>
</reference>
<dbReference type="EMBL" id="GL883092">
    <property type="protein sequence ID" value="EGG11449.1"/>
    <property type="molecule type" value="Genomic_DNA"/>
</dbReference>
<dbReference type="AlphaFoldDB" id="F4R884"/>
<gene>
    <name evidence="3" type="ORF">MELLADRAFT_59631</name>
</gene>
<feature type="chain" id="PRO_5003314876" description="Secreted protein" evidence="2">
    <location>
        <begin position="30"/>
        <end position="498"/>
    </location>
</feature>
<dbReference type="InParanoid" id="F4R884"/>
<evidence type="ECO:0000313" key="3">
    <source>
        <dbReference type="EMBL" id="EGG11449.1"/>
    </source>
</evidence>
<evidence type="ECO:0000256" key="2">
    <source>
        <dbReference type="SAM" id="SignalP"/>
    </source>
</evidence>
<evidence type="ECO:0000313" key="4">
    <source>
        <dbReference type="Proteomes" id="UP000001072"/>
    </source>
</evidence>
<feature type="region of interest" description="Disordered" evidence="1">
    <location>
        <begin position="59"/>
        <end position="84"/>
    </location>
</feature>
<feature type="region of interest" description="Disordered" evidence="1">
    <location>
        <begin position="114"/>
        <end position="170"/>
    </location>
</feature>
<protein>
    <recommendedName>
        <fullName evidence="5">Secreted protein</fullName>
    </recommendedName>
</protein>
<dbReference type="VEuPathDB" id="FungiDB:MELLADRAFT_59631"/>
<sequence length="498" mass="56679">MFSTVSFQSWALCFLFSISLSGIIDKTVALDMHIREEGEVTLQGKSSIEAQQGLTFTDSSRQLPSVQAKRQSKEPKMGSPALSSSARLPSFKRFTCKGSDVVENVIIPRDYSRMRSMESSSSSSENLEKPAFRRVQSGGPGGTTGGKSVASFLDASSPGTAPETSQGGKMGRHILSNKAELVSQKRHFWPYLRFVEPKKTFDSESSSVVLEEVDPEAFTHYIWGQQKKTRPYQMSNLKKLTEANKKTCPNQFQNMIQSLEPVLQIKSMRYMDSPINDGKISHDPQRYVDGFIDDGRMPISPQPALKKIDKIKIQTKKTILNVLKEHLKNNQDFSKPSRNLWMFYRTLKDQLHEEEEKGKSVYDLPSLEKVANKIFKEGGQRKVSHMTDTKVLEEIVNENIDSILSARLESSVRHQNLTEEDALYVRQCLGSVHTFTMKYKSSTAEPLLRAITTYYATIHQRYWEFPELRYLAYRLHQEYNSKLLGHDKHAINDIDPAK</sequence>
<proteinExistence type="predicted"/>
<evidence type="ECO:0008006" key="5">
    <source>
        <dbReference type="Google" id="ProtNLM"/>
    </source>
</evidence>
<dbReference type="GeneID" id="18929392"/>
<dbReference type="Proteomes" id="UP000001072">
    <property type="component" value="Unassembled WGS sequence"/>
</dbReference>
<keyword evidence="2" id="KW-0732">Signal</keyword>
<evidence type="ECO:0000256" key="1">
    <source>
        <dbReference type="SAM" id="MobiDB-lite"/>
    </source>
</evidence>
<feature type="compositionally biased region" description="Polar residues" evidence="1">
    <location>
        <begin position="157"/>
        <end position="167"/>
    </location>
</feature>
<keyword evidence="4" id="KW-1185">Reference proteome</keyword>
<feature type="signal peptide" evidence="2">
    <location>
        <begin position="1"/>
        <end position="29"/>
    </location>
</feature>
<dbReference type="RefSeq" id="XP_007405084.1">
    <property type="nucleotide sequence ID" value="XM_007405022.1"/>
</dbReference>
<dbReference type="KEGG" id="mlr:MELLADRAFT_59631"/>
<dbReference type="HOGENOM" id="CLU_604225_0_0_1"/>
<accession>F4R884</accession>
<name>F4R884_MELLP</name>
<organism evidence="4">
    <name type="scientific">Melampsora larici-populina (strain 98AG31 / pathotype 3-4-7)</name>
    <name type="common">Poplar leaf rust fungus</name>
    <dbReference type="NCBI Taxonomy" id="747676"/>
    <lineage>
        <taxon>Eukaryota</taxon>
        <taxon>Fungi</taxon>
        <taxon>Dikarya</taxon>
        <taxon>Basidiomycota</taxon>
        <taxon>Pucciniomycotina</taxon>
        <taxon>Pucciniomycetes</taxon>
        <taxon>Pucciniales</taxon>
        <taxon>Melampsoraceae</taxon>
        <taxon>Melampsora</taxon>
    </lineage>
</organism>